<feature type="region of interest" description="Disordered" evidence="1">
    <location>
        <begin position="1"/>
        <end position="22"/>
    </location>
</feature>
<reference evidence="4" key="2">
    <citation type="submission" date="2015-01" db="EMBL/GenBank/DDBJ databases">
        <title>Evolutionary Origins and Diversification of the Mycorrhizal Mutualists.</title>
        <authorList>
            <consortium name="DOE Joint Genome Institute"/>
            <consortium name="Mycorrhizal Genomics Consortium"/>
            <person name="Kohler A."/>
            <person name="Kuo A."/>
            <person name="Nagy L.G."/>
            <person name="Floudas D."/>
            <person name="Copeland A."/>
            <person name="Barry K.W."/>
            <person name="Cichocki N."/>
            <person name="Veneault-Fourrey C."/>
            <person name="LaButti K."/>
            <person name="Lindquist E.A."/>
            <person name="Lipzen A."/>
            <person name="Lundell T."/>
            <person name="Morin E."/>
            <person name="Murat C."/>
            <person name="Riley R."/>
            <person name="Ohm R."/>
            <person name="Sun H."/>
            <person name="Tunlid A."/>
            <person name="Henrissat B."/>
            <person name="Grigoriev I.V."/>
            <person name="Hibbett D.S."/>
            <person name="Martin F."/>
        </authorList>
    </citation>
    <scope>NUCLEOTIDE SEQUENCE [LARGE SCALE GENOMIC DNA]</scope>
    <source>
        <strain evidence="4">441</strain>
    </source>
</reference>
<evidence type="ECO:0000313" key="3">
    <source>
        <dbReference type="EMBL" id="KIK17985.1"/>
    </source>
</evidence>
<name>A0A0C9XZT9_9AGAM</name>
<dbReference type="EMBL" id="KN833815">
    <property type="protein sequence ID" value="KIK17985.1"/>
    <property type="molecule type" value="Genomic_DNA"/>
</dbReference>
<evidence type="ECO:0000259" key="2">
    <source>
        <dbReference type="Pfam" id="PF20722"/>
    </source>
</evidence>
<keyword evidence="4" id="KW-1185">Reference proteome</keyword>
<dbReference type="InterPro" id="IPR049233">
    <property type="entry name" value="DUF6830"/>
</dbReference>
<protein>
    <recommendedName>
        <fullName evidence="2">DUF6830 domain-containing protein</fullName>
    </recommendedName>
</protein>
<feature type="domain" description="DUF6830" evidence="2">
    <location>
        <begin position="40"/>
        <end position="181"/>
    </location>
</feature>
<dbReference type="OrthoDB" id="3232986at2759"/>
<proteinExistence type="predicted"/>
<dbReference type="Proteomes" id="UP000054018">
    <property type="component" value="Unassembled WGS sequence"/>
</dbReference>
<evidence type="ECO:0000313" key="4">
    <source>
        <dbReference type="Proteomes" id="UP000054018"/>
    </source>
</evidence>
<organism evidence="3 4">
    <name type="scientific">Pisolithus microcarpus 441</name>
    <dbReference type="NCBI Taxonomy" id="765257"/>
    <lineage>
        <taxon>Eukaryota</taxon>
        <taxon>Fungi</taxon>
        <taxon>Dikarya</taxon>
        <taxon>Basidiomycota</taxon>
        <taxon>Agaricomycotina</taxon>
        <taxon>Agaricomycetes</taxon>
        <taxon>Agaricomycetidae</taxon>
        <taxon>Boletales</taxon>
        <taxon>Sclerodermatineae</taxon>
        <taxon>Pisolithaceae</taxon>
        <taxon>Pisolithus</taxon>
    </lineage>
</organism>
<dbReference type="AlphaFoldDB" id="A0A0C9XZT9"/>
<accession>A0A0C9XZT9</accession>
<reference evidence="3 4" key="1">
    <citation type="submission" date="2014-04" db="EMBL/GenBank/DDBJ databases">
        <authorList>
            <consortium name="DOE Joint Genome Institute"/>
            <person name="Kuo A."/>
            <person name="Kohler A."/>
            <person name="Costa M.D."/>
            <person name="Nagy L.G."/>
            <person name="Floudas D."/>
            <person name="Copeland A."/>
            <person name="Barry K.W."/>
            <person name="Cichocki N."/>
            <person name="Veneault-Fourrey C."/>
            <person name="LaButti K."/>
            <person name="Lindquist E.A."/>
            <person name="Lipzen A."/>
            <person name="Lundell T."/>
            <person name="Morin E."/>
            <person name="Murat C."/>
            <person name="Sun H."/>
            <person name="Tunlid A."/>
            <person name="Henrissat B."/>
            <person name="Grigoriev I.V."/>
            <person name="Hibbett D.S."/>
            <person name="Martin F."/>
            <person name="Nordberg H.P."/>
            <person name="Cantor M.N."/>
            <person name="Hua S.X."/>
        </authorList>
    </citation>
    <scope>NUCLEOTIDE SEQUENCE [LARGE SCALE GENOMIC DNA]</scope>
    <source>
        <strain evidence="3 4">441</strain>
    </source>
</reference>
<evidence type="ECO:0000256" key="1">
    <source>
        <dbReference type="SAM" id="MobiDB-lite"/>
    </source>
</evidence>
<dbReference type="HOGENOM" id="CLU_006344_9_3_1"/>
<sequence length="291" mass="33073">MDEGRNNNDVSESDLDKGHEPDAEKVHFPDYYTLTHRLLDYFSISTSLALGTKPSALKPYHTFATPTTTFHLATKPLAWLTLDEAATAYQLPNLKGAIATFLADEDTCLQGQEHDVSKLQVWHKVHVQQLLYHNKSLLPPQTLHAILPSTTNFYGRYNSVIISLHTQSDWPQGGLVGHSVPQLQMIFRIPRLDLFLTYVQHFNIIPQPSPTNVSPVTGMHTLKQAVRRNGQHIGEVIPLTRIQSLAHLVPNFRHTAHSHLMSSSSYELSNEFWLNKYISKEFYYALSLTYM</sequence>
<dbReference type="Pfam" id="PF20722">
    <property type="entry name" value="DUF6830"/>
    <property type="match status" value="1"/>
</dbReference>
<gene>
    <name evidence="3" type="ORF">PISMIDRAFT_110335</name>
</gene>